<feature type="chain" id="PRO_5047050677" description="SGNH hydrolase-type esterase domain-containing protein" evidence="2">
    <location>
        <begin position="23"/>
        <end position="731"/>
    </location>
</feature>
<dbReference type="RefSeq" id="WP_186634205.1">
    <property type="nucleotide sequence ID" value="NZ_JACOAF010000014.1"/>
</dbReference>
<protein>
    <recommendedName>
        <fullName evidence="3">SGNH hydrolase-type esterase domain-containing protein</fullName>
    </recommendedName>
</protein>
<evidence type="ECO:0000259" key="3">
    <source>
        <dbReference type="Pfam" id="PF13472"/>
    </source>
</evidence>
<dbReference type="EMBL" id="JACOAF010000014">
    <property type="protein sequence ID" value="MBC3539132.1"/>
    <property type="molecule type" value="Genomic_DNA"/>
</dbReference>
<gene>
    <name evidence="4" type="ORF">H7U12_05530</name>
</gene>
<dbReference type="InterPro" id="IPR036514">
    <property type="entry name" value="SGNH_hydro_sf"/>
</dbReference>
<dbReference type="SUPFAM" id="SSF52266">
    <property type="entry name" value="SGNH hydrolase"/>
    <property type="match status" value="1"/>
</dbReference>
<dbReference type="InterPro" id="IPR051532">
    <property type="entry name" value="Ester_Hydrolysis_Enzymes"/>
</dbReference>
<sequence length="731" mass="79699">MGRKLLLVLLVILSGLTTHSQALRPMLVDFKPSEVNNDNITPSPDVIGNYWNNVLNSTAGEDIFNLTDKQNQPSGIYGKVVSGFLTNGIQNGGLLAPSNALLEEYAIAAATQDCFSLEGANGLGRLRMGGFAANNRYAFHSFGSRQAKDNRVTQNKLLGRTVSTVSQQTIGSAIGNNNYSGNNNSITPSDILLADANWINNLEISKTTYINGSLVWSNATRATVGEVFLDGLSLQSYEPLNELKIVYFGSSVPHGTGATNRVGYTSLYTNILRARSTQQLGLDWQTTNISVPGDNTVRVMNRWQSDLLPQKAKYVIYALALGNEGIHEFGQPRFDQFSTNLQQLIRQARDKGMVPVITNNYTRNDYNATDYAFIQQMNLLIHSWDVPSVNLLGAVDDGAGRWATGFWDDALHPNDAGHAEMAYTLVPSLFDALAANKPQPKKVEGSHITLASSKAKGSKSLVFTPENVVHSFTSTVSFKASKAQALMRITEAGGGVGVISTDASGKVMYRSPKTGRVTSTGNVHDGKWHKISLTHYYARGETILYIDSVQAGSLSEKLIPTQFKLSGNSEPKQAKFRNWTFHRAGMTREEIYRLVADSVLKSSLEIYAPLDGKRVGVSDSLVNLAQSLNTLRVTSEPLGFNMNRVKASGFRLFPNLTAGEIDLSSSKEVEGSQVLVPNLVGRQVFTRQVQGSKINISDLAPGMYSLVPQKTGKDPTHPGTRRKGKGQQQTH</sequence>
<dbReference type="Proteomes" id="UP000659698">
    <property type="component" value="Unassembled WGS sequence"/>
</dbReference>
<evidence type="ECO:0000313" key="4">
    <source>
        <dbReference type="EMBL" id="MBC3539132.1"/>
    </source>
</evidence>
<dbReference type="Gene3D" id="2.60.120.200">
    <property type="match status" value="1"/>
</dbReference>
<feature type="region of interest" description="Disordered" evidence="1">
    <location>
        <begin position="705"/>
        <end position="731"/>
    </location>
</feature>
<accession>A0ABR6VPK8</accession>
<proteinExistence type="predicted"/>
<dbReference type="PANTHER" id="PTHR30383:SF5">
    <property type="entry name" value="SGNH HYDROLASE-TYPE ESTERASE DOMAIN-CONTAINING PROTEIN"/>
    <property type="match status" value="1"/>
</dbReference>
<dbReference type="CDD" id="cd00229">
    <property type="entry name" value="SGNH_hydrolase"/>
    <property type="match status" value="1"/>
</dbReference>
<dbReference type="InterPro" id="IPR013830">
    <property type="entry name" value="SGNH_hydro"/>
</dbReference>
<keyword evidence="5" id="KW-1185">Reference proteome</keyword>
<comment type="caution">
    <text evidence="4">The sequence shown here is derived from an EMBL/GenBank/DDBJ whole genome shotgun (WGS) entry which is preliminary data.</text>
</comment>
<dbReference type="InterPro" id="IPR013320">
    <property type="entry name" value="ConA-like_dom_sf"/>
</dbReference>
<dbReference type="SUPFAM" id="SSF49899">
    <property type="entry name" value="Concanavalin A-like lectins/glucanases"/>
    <property type="match status" value="1"/>
</dbReference>
<evidence type="ECO:0000313" key="5">
    <source>
        <dbReference type="Proteomes" id="UP000659698"/>
    </source>
</evidence>
<dbReference type="Gene3D" id="3.40.50.1110">
    <property type="entry name" value="SGNH hydrolase"/>
    <property type="match status" value="1"/>
</dbReference>
<evidence type="ECO:0000256" key="1">
    <source>
        <dbReference type="SAM" id="MobiDB-lite"/>
    </source>
</evidence>
<keyword evidence="2" id="KW-0732">Signal</keyword>
<reference evidence="4 5" key="1">
    <citation type="journal article" date="2019" name="Int. J. Syst. Evol. Microbiol.">
        <title>Rufibacter sediminis sp. nov., isolated from freshwater lake sediment.</title>
        <authorList>
            <person name="Qu J.H."/>
            <person name="Zhang L.J."/>
            <person name="Fu Y.H."/>
            <person name="Li H.F."/>
        </authorList>
    </citation>
    <scope>NUCLEOTIDE SEQUENCE [LARGE SCALE GENOMIC DNA]</scope>
    <source>
        <strain evidence="4 5">H-1</strain>
    </source>
</reference>
<evidence type="ECO:0000256" key="2">
    <source>
        <dbReference type="SAM" id="SignalP"/>
    </source>
</evidence>
<dbReference type="PANTHER" id="PTHR30383">
    <property type="entry name" value="THIOESTERASE 1/PROTEASE 1/LYSOPHOSPHOLIPASE L1"/>
    <property type="match status" value="1"/>
</dbReference>
<dbReference type="Pfam" id="PF13472">
    <property type="entry name" value="Lipase_GDSL_2"/>
    <property type="match status" value="1"/>
</dbReference>
<organism evidence="4 5">
    <name type="scientific">Rufibacter sediminis</name>
    <dbReference type="NCBI Taxonomy" id="2762756"/>
    <lineage>
        <taxon>Bacteria</taxon>
        <taxon>Pseudomonadati</taxon>
        <taxon>Bacteroidota</taxon>
        <taxon>Cytophagia</taxon>
        <taxon>Cytophagales</taxon>
        <taxon>Hymenobacteraceae</taxon>
        <taxon>Rufibacter</taxon>
    </lineage>
</organism>
<feature type="signal peptide" evidence="2">
    <location>
        <begin position="1"/>
        <end position="22"/>
    </location>
</feature>
<feature type="domain" description="SGNH hydrolase-type esterase" evidence="3">
    <location>
        <begin position="248"/>
        <end position="419"/>
    </location>
</feature>
<name>A0ABR6VPK8_9BACT</name>